<protein>
    <submittedName>
        <fullName evidence="1">Uncharacterized protein</fullName>
    </submittedName>
</protein>
<proteinExistence type="evidence at transcript level"/>
<organism evidence="1">
    <name type="scientific">Papilio xuthus</name>
    <name type="common">Asian swallowtail butterfly</name>
    <dbReference type="NCBI Taxonomy" id="66420"/>
    <lineage>
        <taxon>Eukaryota</taxon>
        <taxon>Metazoa</taxon>
        <taxon>Ecdysozoa</taxon>
        <taxon>Arthropoda</taxon>
        <taxon>Hexapoda</taxon>
        <taxon>Insecta</taxon>
        <taxon>Pterygota</taxon>
        <taxon>Neoptera</taxon>
        <taxon>Endopterygota</taxon>
        <taxon>Lepidoptera</taxon>
        <taxon>Glossata</taxon>
        <taxon>Ditrysia</taxon>
        <taxon>Papilionoidea</taxon>
        <taxon>Papilionidae</taxon>
        <taxon>Papilioninae</taxon>
        <taxon>Papilio</taxon>
    </lineage>
</organism>
<dbReference type="EMBL" id="AK404179">
    <property type="protein sequence ID" value="BAM20170.1"/>
    <property type="molecule type" value="mRNA"/>
</dbReference>
<dbReference type="AlphaFoldDB" id="I4DQI0"/>
<name>I4DQI0_PAPXU</name>
<sequence>MNSFLFVEKKKYYRQNISFNMIDKTVVNIDRQLYLFCNVNYLIEFNESYVRFK</sequence>
<reference evidence="1" key="1">
    <citation type="journal article" date="2012" name="BMC Biol.">
        <title>Comprehensive microarray-based analysis for stage-specific larval camouflage pattern-associated genes in the swallowtail butterfly, Papilio xuthus.</title>
        <authorList>
            <person name="Futahashi R."/>
            <person name="Shirataki H."/>
            <person name="Narita T."/>
            <person name="Mita K."/>
            <person name="Fujiwara H."/>
        </authorList>
    </citation>
    <scope>NUCLEOTIDE SEQUENCE</scope>
    <source>
        <tissue evidence="1">Epidermis</tissue>
    </source>
</reference>
<accession>I4DQI0</accession>
<evidence type="ECO:0000313" key="1">
    <source>
        <dbReference type="EMBL" id="BAM20170.1"/>
    </source>
</evidence>